<reference evidence="1 2" key="1">
    <citation type="journal article" date="2019" name="Mol. Biol. Evol.">
        <title>Blast fungal genomes show frequent chromosomal changes, gene gains and losses, and effector gene turnover.</title>
        <authorList>
            <person name="Gomez Luciano L.B."/>
            <person name="Jason Tsai I."/>
            <person name="Chuma I."/>
            <person name="Tosa Y."/>
            <person name="Chen Y.H."/>
            <person name="Li J.Y."/>
            <person name="Li M.Y."/>
            <person name="Jade Lu M.Y."/>
            <person name="Nakayashiki H."/>
            <person name="Li W.H."/>
        </authorList>
    </citation>
    <scope>NUCLEOTIDE SEQUENCE [LARGE SCALE GENOMIC DNA]</scope>
    <source>
        <strain evidence="1 2">NI907</strain>
    </source>
</reference>
<dbReference type="Proteomes" id="UP000515153">
    <property type="component" value="Chromosome I"/>
</dbReference>
<accession>A0A6P8B6F3</accession>
<organism evidence="1 2">
    <name type="scientific">Pyricularia grisea</name>
    <name type="common">Crabgrass-specific blast fungus</name>
    <name type="synonym">Magnaporthe grisea</name>
    <dbReference type="NCBI Taxonomy" id="148305"/>
    <lineage>
        <taxon>Eukaryota</taxon>
        <taxon>Fungi</taxon>
        <taxon>Dikarya</taxon>
        <taxon>Ascomycota</taxon>
        <taxon>Pezizomycotina</taxon>
        <taxon>Sordariomycetes</taxon>
        <taxon>Sordariomycetidae</taxon>
        <taxon>Magnaporthales</taxon>
        <taxon>Pyriculariaceae</taxon>
        <taxon>Pyricularia</taxon>
    </lineage>
</organism>
<dbReference type="KEGG" id="pgri:PgNI_06571"/>
<sequence>MLDSPWFPPTSNFGVPLAHLGITPLELYFRSPLEKRRNRMGWPPGSSDREREGFDMLAAGDWLGEVAEETGSNYAIVVSWCLMGNRTVPAGRGWEEMLREVVIPLQRCLSSFKLAEGV</sequence>
<dbReference type="RefSeq" id="XP_030982589.1">
    <property type="nucleotide sequence ID" value="XM_031126594.1"/>
</dbReference>
<evidence type="ECO:0000313" key="2">
    <source>
        <dbReference type="RefSeq" id="XP_030982589.1"/>
    </source>
</evidence>
<protein>
    <submittedName>
        <fullName evidence="2">Uncharacterized protein</fullName>
    </submittedName>
</protein>
<reference evidence="2" key="3">
    <citation type="submission" date="2025-08" db="UniProtKB">
        <authorList>
            <consortium name="RefSeq"/>
        </authorList>
    </citation>
    <scope>IDENTIFICATION</scope>
    <source>
        <strain evidence="2">NI907</strain>
    </source>
</reference>
<evidence type="ECO:0000313" key="1">
    <source>
        <dbReference type="Proteomes" id="UP000515153"/>
    </source>
</evidence>
<keyword evidence="1" id="KW-1185">Reference proteome</keyword>
<dbReference type="OrthoDB" id="3565018at2759"/>
<reference evidence="2" key="2">
    <citation type="submission" date="2019-10" db="EMBL/GenBank/DDBJ databases">
        <authorList>
            <consortium name="NCBI Genome Project"/>
        </authorList>
    </citation>
    <scope>NUCLEOTIDE SEQUENCE</scope>
    <source>
        <strain evidence="2">NI907</strain>
    </source>
</reference>
<gene>
    <name evidence="2" type="ORF">PgNI_06571</name>
</gene>
<dbReference type="AlphaFoldDB" id="A0A6P8B6F3"/>
<proteinExistence type="predicted"/>
<name>A0A6P8B6F3_PYRGI</name>
<dbReference type="GeneID" id="41961503"/>